<dbReference type="Gene3D" id="4.10.1080.10">
    <property type="entry name" value="TSP type-3 repeat"/>
    <property type="match status" value="2"/>
</dbReference>
<dbReference type="Proteomes" id="UP000649768">
    <property type="component" value="Unassembled WGS sequence"/>
</dbReference>
<evidence type="ECO:0000256" key="1">
    <source>
        <dbReference type="SAM" id="MobiDB-lite"/>
    </source>
</evidence>
<dbReference type="InterPro" id="IPR028974">
    <property type="entry name" value="TSP_type-3_rpt"/>
</dbReference>
<protein>
    <submittedName>
        <fullName evidence="2">Uncharacterized protein</fullName>
    </submittedName>
</protein>
<organism evidence="2 3">
    <name type="scientific">Photobacterium arenosum</name>
    <dbReference type="NCBI Taxonomy" id="2774143"/>
    <lineage>
        <taxon>Bacteria</taxon>
        <taxon>Pseudomonadati</taxon>
        <taxon>Pseudomonadota</taxon>
        <taxon>Gammaproteobacteria</taxon>
        <taxon>Vibrionales</taxon>
        <taxon>Vibrionaceae</taxon>
        <taxon>Photobacterium</taxon>
    </lineage>
</organism>
<dbReference type="SUPFAM" id="SSF103647">
    <property type="entry name" value="TSP type-3 repeat"/>
    <property type="match status" value="2"/>
</dbReference>
<feature type="region of interest" description="Disordered" evidence="1">
    <location>
        <begin position="250"/>
        <end position="357"/>
    </location>
</feature>
<accession>A0ABR9BG81</accession>
<dbReference type="PROSITE" id="PS51257">
    <property type="entry name" value="PROKAR_LIPOPROTEIN"/>
    <property type="match status" value="1"/>
</dbReference>
<reference evidence="2 3" key="1">
    <citation type="submission" date="2020-09" db="EMBL/GenBank/DDBJ databases">
        <title>Photobacterium sp. CAU 1568 isolated from sand of Sido Beach.</title>
        <authorList>
            <person name="Kim W."/>
        </authorList>
    </citation>
    <scope>NUCLEOTIDE SEQUENCE [LARGE SCALE GENOMIC DNA]</scope>
    <source>
        <strain evidence="2 3">CAU 1568</strain>
    </source>
</reference>
<proteinExistence type="predicted"/>
<dbReference type="EMBL" id="JACYTP010000001">
    <property type="protein sequence ID" value="MBD8511574.1"/>
    <property type="molecule type" value="Genomic_DNA"/>
</dbReference>
<feature type="compositionally biased region" description="Acidic residues" evidence="1">
    <location>
        <begin position="305"/>
        <end position="317"/>
    </location>
</feature>
<evidence type="ECO:0000313" key="3">
    <source>
        <dbReference type="Proteomes" id="UP000649768"/>
    </source>
</evidence>
<evidence type="ECO:0000313" key="2">
    <source>
        <dbReference type="EMBL" id="MBD8511574.1"/>
    </source>
</evidence>
<name>A0ABR9BG81_9GAMM</name>
<sequence>MMNKSWECACGLIGISLLAGCGGDSKQPVAPVKTIPSYTITAIDGYLQSARAWVDVGQNFRFESGDRQGTTNASGQASIALNGLENPSQYASFVLAIAGQTVDLDNPGTPVSHSFLMSAPIGYTTVTPLTSIVHLYMYEGLGESTAISATAQSLGIGASQVMGDYIANGLDDIAVKARAIVQLGILLKQEVSSEDELAVPLAEFRRLRDVLKQLDTHHHLVFDVHNRVVLDGNNLPIVVDDAALKTDSDGDGVIDAADPFPNDPNESGDFDYDGLGDNLDPDDDNDGLTDVQEEMLKTDPFNPDTDGDGVNDSEDAFPTDKNETVDTDGDGIGDNADPDNDNDGVSDEYDEDPQDPTKLSCQFDAIISNSFELDASKMHNIILQCGGYLPLGSNDVKALTALRRSRVMEADTSYGSQSESGSTEAYEFEDNGTAVRYLNGVAAGNYTWSITGSNEKDGFASGMIKLFNSNGDAEVWAMLNKTSEQNLFIVFSQYASNGDNIIDTQALWQMRSLDYRQSGDTVPASSATLSPCTTGDSVMSDDNAPTVAATKAQFDTAVETCKQSTSGGELTPTVDHLASQSFLWGKPGDDLGSRYTFLTNSDGNQGFGYRLTGEKAESYQWEIDNNLLTIQGRDIPNATSWTQTFSLLAEAEANGETGWKVFTVNEQWVKDNTPEGITEEQGAIGSGSLVQSALPGRLLTQCDNFNTGWNDSTQSPTDSGATPADYDQAIASCGTPWTATPLAFTGNMLSTALLTQDNGHSLAFSGVPASNADGLLSGNGTYNVPNADQPEQPLTEAFSWIVNAKGQLVIHFTDSDKVMTWQLQDGDGLSFSALGFMENPDWQLNPDHGVIQQTRFTVSRMM</sequence>
<gene>
    <name evidence="2" type="ORF">IFO68_02500</name>
</gene>
<feature type="compositionally biased region" description="Acidic residues" evidence="1">
    <location>
        <begin position="325"/>
        <end position="354"/>
    </location>
</feature>
<feature type="compositionally biased region" description="Acidic residues" evidence="1">
    <location>
        <begin position="266"/>
        <end position="293"/>
    </location>
</feature>
<comment type="caution">
    <text evidence="2">The sequence shown here is derived from an EMBL/GenBank/DDBJ whole genome shotgun (WGS) entry which is preliminary data.</text>
</comment>
<keyword evidence="3" id="KW-1185">Reference proteome</keyword>
<dbReference type="RefSeq" id="WP_192014334.1">
    <property type="nucleotide sequence ID" value="NZ_JACYTP010000001.1"/>
</dbReference>